<comment type="caution">
    <text evidence="2">The sequence shown here is derived from an EMBL/GenBank/DDBJ whole genome shotgun (WGS) entry which is preliminary data.</text>
</comment>
<accession>A0A6D2K6C4</accession>
<reference evidence="2" key="1">
    <citation type="submission" date="2020-01" db="EMBL/GenBank/DDBJ databases">
        <authorList>
            <person name="Mishra B."/>
        </authorList>
    </citation>
    <scope>NUCLEOTIDE SEQUENCE [LARGE SCALE GENOMIC DNA]</scope>
</reference>
<dbReference type="Pfam" id="PF13966">
    <property type="entry name" value="zf-RVT"/>
    <property type="match status" value="1"/>
</dbReference>
<dbReference type="InterPro" id="IPR026960">
    <property type="entry name" value="RVT-Znf"/>
</dbReference>
<gene>
    <name evidence="2" type="ORF">MERR_LOCUS37027</name>
</gene>
<evidence type="ECO:0000313" key="3">
    <source>
        <dbReference type="Proteomes" id="UP000467841"/>
    </source>
</evidence>
<name>A0A6D2K6C4_9BRAS</name>
<protein>
    <recommendedName>
        <fullName evidence="1">Reverse transcriptase zinc-binding domain-containing protein</fullName>
    </recommendedName>
</protein>
<dbReference type="Proteomes" id="UP000467841">
    <property type="component" value="Unassembled WGS sequence"/>
</dbReference>
<feature type="domain" description="Reverse transcriptase zinc-binding" evidence="1">
    <location>
        <begin position="2"/>
        <end position="35"/>
    </location>
</feature>
<proteinExistence type="predicted"/>
<dbReference type="AlphaFoldDB" id="A0A6D2K6C4"/>
<dbReference type="OrthoDB" id="1112091at2759"/>
<evidence type="ECO:0000259" key="1">
    <source>
        <dbReference type="Pfam" id="PF13966"/>
    </source>
</evidence>
<keyword evidence="3" id="KW-1185">Reference proteome</keyword>
<evidence type="ECO:0000313" key="2">
    <source>
        <dbReference type="EMBL" id="CAA7049792.1"/>
    </source>
</evidence>
<sequence>MLSWNIGATGSCIFCGEMESRNHLFLDCEYSEEVWYGEVLLGKWEDMTDLLLDEEQDMIPLFILKYAFQTTVYWIWRERNGRRHGDKPALPTRMQQFIDKQIPNRLTSIRKMGDGRYKAGLQTWFANS</sequence>
<organism evidence="2 3">
    <name type="scientific">Microthlaspi erraticum</name>
    <dbReference type="NCBI Taxonomy" id="1685480"/>
    <lineage>
        <taxon>Eukaryota</taxon>
        <taxon>Viridiplantae</taxon>
        <taxon>Streptophyta</taxon>
        <taxon>Embryophyta</taxon>
        <taxon>Tracheophyta</taxon>
        <taxon>Spermatophyta</taxon>
        <taxon>Magnoliopsida</taxon>
        <taxon>eudicotyledons</taxon>
        <taxon>Gunneridae</taxon>
        <taxon>Pentapetalae</taxon>
        <taxon>rosids</taxon>
        <taxon>malvids</taxon>
        <taxon>Brassicales</taxon>
        <taxon>Brassicaceae</taxon>
        <taxon>Coluteocarpeae</taxon>
        <taxon>Microthlaspi</taxon>
    </lineage>
</organism>
<dbReference type="EMBL" id="CACVBM020001429">
    <property type="protein sequence ID" value="CAA7049792.1"/>
    <property type="molecule type" value="Genomic_DNA"/>
</dbReference>